<name>A0ABN2K944_9MICC</name>
<feature type="transmembrane region" description="Helical" evidence="1">
    <location>
        <begin position="7"/>
        <end position="28"/>
    </location>
</feature>
<proteinExistence type="predicted"/>
<protein>
    <submittedName>
        <fullName evidence="2">Uncharacterized protein</fullName>
    </submittedName>
</protein>
<keyword evidence="1" id="KW-0472">Membrane</keyword>
<keyword evidence="1" id="KW-0812">Transmembrane</keyword>
<dbReference type="RefSeq" id="WP_344119670.1">
    <property type="nucleotide sequence ID" value="NZ_BAAAOA010000007.1"/>
</dbReference>
<accession>A0ABN2K944</accession>
<evidence type="ECO:0000313" key="3">
    <source>
        <dbReference type="Proteomes" id="UP001501204"/>
    </source>
</evidence>
<dbReference type="PROSITE" id="PS51257">
    <property type="entry name" value="PROKAR_LIPOPROTEIN"/>
    <property type="match status" value="1"/>
</dbReference>
<gene>
    <name evidence="2" type="ORF">GCM10009767_05880</name>
</gene>
<feature type="transmembrane region" description="Helical" evidence="1">
    <location>
        <begin position="34"/>
        <end position="54"/>
    </location>
</feature>
<evidence type="ECO:0000256" key="1">
    <source>
        <dbReference type="SAM" id="Phobius"/>
    </source>
</evidence>
<reference evidence="2 3" key="1">
    <citation type="journal article" date="2019" name="Int. J. Syst. Evol. Microbiol.">
        <title>The Global Catalogue of Microorganisms (GCM) 10K type strain sequencing project: providing services to taxonomists for standard genome sequencing and annotation.</title>
        <authorList>
            <consortium name="The Broad Institute Genomics Platform"/>
            <consortium name="The Broad Institute Genome Sequencing Center for Infectious Disease"/>
            <person name="Wu L."/>
            <person name="Ma J."/>
        </authorList>
    </citation>
    <scope>NUCLEOTIDE SEQUENCE [LARGE SCALE GENOMIC DNA]</scope>
    <source>
        <strain evidence="2 3">JCM 14735</strain>
    </source>
</reference>
<comment type="caution">
    <text evidence="2">The sequence shown here is derived from an EMBL/GenBank/DDBJ whole genome shotgun (WGS) entry which is preliminary data.</text>
</comment>
<keyword evidence="3" id="KW-1185">Reference proteome</keyword>
<dbReference type="Proteomes" id="UP001501204">
    <property type="component" value="Unassembled WGS sequence"/>
</dbReference>
<dbReference type="EMBL" id="BAAAOA010000007">
    <property type="protein sequence ID" value="GAA1749792.1"/>
    <property type="molecule type" value="Genomic_DNA"/>
</dbReference>
<keyword evidence="1" id="KW-1133">Transmembrane helix</keyword>
<sequence>MTKGRAPISGTIAIACGLLFVTAVVLALMDVLSWFTVASTLSTFVITVLIWRRFQVSDLEYRQRLERLDERLGRES</sequence>
<organism evidence="2 3">
    <name type="scientific">Kocuria aegyptia</name>
    <dbReference type="NCBI Taxonomy" id="330943"/>
    <lineage>
        <taxon>Bacteria</taxon>
        <taxon>Bacillati</taxon>
        <taxon>Actinomycetota</taxon>
        <taxon>Actinomycetes</taxon>
        <taxon>Micrococcales</taxon>
        <taxon>Micrococcaceae</taxon>
        <taxon>Kocuria</taxon>
    </lineage>
</organism>
<evidence type="ECO:0000313" key="2">
    <source>
        <dbReference type="EMBL" id="GAA1749792.1"/>
    </source>
</evidence>